<sequence>MATDHKFKKLPPPPAHLPPSPRPPATNIHAPRSKLAHCYRGSHQDSHAKGADALRLENRDLLRKNAQLDRTVQQLQQDIEGLEKELQKKEQQARHAEQDLLVTKTAMKNIVSFTQLTAAECRKHRQEGRESRASDHEMDRKMDSQINADSTACNSQEGEICVGYREVVEENYATFF</sequence>
<feature type="region of interest" description="Disordered" evidence="2">
    <location>
        <begin position="1"/>
        <end position="29"/>
    </location>
</feature>
<name>A0A084B949_STACB</name>
<dbReference type="EMBL" id="KL647674">
    <property type="protein sequence ID" value="KEY74078.1"/>
    <property type="molecule type" value="Genomic_DNA"/>
</dbReference>
<dbReference type="AlphaFoldDB" id="A0A084B949"/>
<keyword evidence="1" id="KW-0175">Coiled coil</keyword>
<dbReference type="HOGENOM" id="CLU_1526145_0_0_1"/>
<gene>
    <name evidence="3" type="ORF">S7711_11509</name>
</gene>
<feature type="coiled-coil region" evidence="1">
    <location>
        <begin position="51"/>
        <end position="99"/>
    </location>
</feature>
<reference evidence="3 4" key="1">
    <citation type="journal article" date="2014" name="BMC Genomics">
        <title>Comparative genome sequencing reveals chemotype-specific gene clusters in the toxigenic black mold Stachybotrys.</title>
        <authorList>
            <person name="Semeiks J."/>
            <person name="Borek D."/>
            <person name="Otwinowski Z."/>
            <person name="Grishin N.V."/>
        </authorList>
    </citation>
    <scope>NUCLEOTIDE SEQUENCE [LARGE SCALE GENOMIC DNA]</scope>
    <source>
        <strain evidence="4">CBS 109288 / IBT 7711</strain>
    </source>
</reference>
<dbReference type="Proteomes" id="UP000028045">
    <property type="component" value="Unassembled WGS sequence"/>
</dbReference>
<proteinExistence type="predicted"/>
<feature type="compositionally biased region" description="Pro residues" evidence="2">
    <location>
        <begin position="10"/>
        <end position="24"/>
    </location>
</feature>
<keyword evidence="4" id="KW-1185">Reference proteome</keyword>
<evidence type="ECO:0000256" key="1">
    <source>
        <dbReference type="SAM" id="Coils"/>
    </source>
</evidence>
<evidence type="ECO:0000313" key="4">
    <source>
        <dbReference type="Proteomes" id="UP000028045"/>
    </source>
</evidence>
<protein>
    <submittedName>
        <fullName evidence="3">Uncharacterized protein</fullName>
    </submittedName>
</protein>
<accession>A0A084B949</accession>
<evidence type="ECO:0000313" key="3">
    <source>
        <dbReference type="EMBL" id="KEY74078.1"/>
    </source>
</evidence>
<evidence type="ECO:0000256" key="2">
    <source>
        <dbReference type="SAM" id="MobiDB-lite"/>
    </source>
</evidence>
<organism evidence="3 4">
    <name type="scientific">Stachybotrys chartarum (strain CBS 109288 / IBT 7711)</name>
    <name type="common">Toxic black mold</name>
    <name type="synonym">Stilbospora chartarum</name>
    <dbReference type="NCBI Taxonomy" id="1280523"/>
    <lineage>
        <taxon>Eukaryota</taxon>
        <taxon>Fungi</taxon>
        <taxon>Dikarya</taxon>
        <taxon>Ascomycota</taxon>
        <taxon>Pezizomycotina</taxon>
        <taxon>Sordariomycetes</taxon>
        <taxon>Hypocreomycetidae</taxon>
        <taxon>Hypocreales</taxon>
        <taxon>Stachybotryaceae</taxon>
        <taxon>Stachybotrys</taxon>
    </lineage>
</organism>